<accession>A0A9J7HNW8</accession>
<dbReference type="SUPFAM" id="SSF54695">
    <property type="entry name" value="POZ domain"/>
    <property type="match status" value="1"/>
</dbReference>
<dbReference type="PANTHER" id="PTHR46375:SF4">
    <property type="entry name" value="KELCH-LIKE FAMILY, MEMBER 42"/>
    <property type="match status" value="1"/>
</dbReference>
<dbReference type="SMART" id="SM00225">
    <property type="entry name" value="BTB"/>
    <property type="match status" value="1"/>
</dbReference>
<dbReference type="InterPro" id="IPR052392">
    <property type="entry name" value="Kelch-BTB_domain-containing"/>
</dbReference>
<evidence type="ECO:0000256" key="2">
    <source>
        <dbReference type="ARBA" id="ARBA00022737"/>
    </source>
</evidence>
<gene>
    <name evidence="5" type="primary">LOC118406008</name>
</gene>
<dbReference type="Proteomes" id="UP000001554">
    <property type="component" value="Chromosome 2"/>
</dbReference>
<dbReference type="KEGG" id="bfo:118406008"/>
<keyword evidence="2" id="KW-0677">Repeat</keyword>
<reference evidence="4" key="1">
    <citation type="journal article" date="2020" name="Nat. Ecol. Evol.">
        <title>Deeply conserved synteny resolves early events in vertebrate evolution.</title>
        <authorList>
            <person name="Simakov O."/>
            <person name="Marletaz F."/>
            <person name="Yue J.X."/>
            <person name="O'Connell B."/>
            <person name="Jenkins J."/>
            <person name="Brandt A."/>
            <person name="Calef R."/>
            <person name="Tung C.H."/>
            <person name="Huang T.K."/>
            <person name="Schmutz J."/>
            <person name="Satoh N."/>
            <person name="Yu J.K."/>
            <person name="Putnam N.H."/>
            <person name="Green R.E."/>
            <person name="Rokhsar D.S."/>
        </authorList>
    </citation>
    <scope>NUCLEOTIDE SEQUENCE [LARGE SCALE GENOMIC DNA]</scope>
    <source>
        <strain evidence="4">S238N-H82</strain>
    </source>
</reference>
<evidence type="ECO:0000313" key="5">
    <source>
        <dbReference type="RefSeq" id="XP_035661760.1"/>
    </source>
</evidence>
<dbReference type="Gene3D" id="2.120.10.80">
    <property type="entry name" value="Kelch-type beta propeller"/>
    <property type="match status" value="1"/>
</dbReference>
<protein>
    <submittedName>
        <fullName evidence="5">Kelch-like protein 42</fullName>
    </submittedName>
</protein>
<keyword evidence="1" id="KW-0880">Kelch repeat</keyword>
<dbReference type="GeneID" id="118406008"/>
<dbReference type="RefSeq" id="XP_035661760.1">
    <property type="nucleotide sequence ID" value="XM_035805867.1"/>
</dbReference>
<dbReference type="InterPro" id="IPR000210">
    <property type="entry name" value="BTB/POZ_dom"/>
</dbReference>
<reference evidence="5" key="2">
    <citation type="submission" date="2025-08" db="UniProtKB">
        <authorList>
            <consortium name="RefSeq"/>
        </authorList>
    </citation>
    <scope>IDENTIFICATION</scope>
    <source>
        <strain evidence="5">S238N-H82</strain>
        <tissue evidence="5">Testes</tissue>
    </source>
</reference>
<dbReference type="Pfam" id="PF00651">
    <property type="entry name" value="BTB"/>
    <property type="match status" value="1"/>
</dbReference>
<dbReference type="Pfam" id="PF01344">
    <property type="entry name" value="Kelch_1"/>
    <property type="match status" value="2"/>
</dbReference>
<dbReference type="InterPro" id="IPR015915">
    <property type="entry name" value="Kelch-typ_b-propeller"/>
</dbReference>
<dbReference type="CDD" id="cd14733">
    <property type="entry name" value="BACK"/>
    <property type="match status" value="1"/>
</dbReference>
<dbReference type="Gene3D" id="3.30.710.10">
    <property type="entry name" value="Potassium Channel Kv1.1, Chain A"/>
    <property type="match status" value="1"/>
</dbReference>
<evidence type="ECO:0000259" key="3">
    <source>
        <dbReference type="PROSITE" id="PS50097"/>
    </source>
</evidence>
<dbReference type="AlphaFoldDB" id="A0A9J7HNW8"/>
<name>A0A9J7HNW8_BRAFL</name>
<dbReference type="InterPro" id="IPR011333">
    <property type="entry name" value="SKP1/BTB/POZ_sf"/>
</dbReference>
<evidence type="ECO:0000256" key="1">
    <source>
        <dbReference type="ARBA" id="ARBA00022441"/>
    </source>
</evidence>
<dbReference type="InterPro" id="IPR006652">
    <property type="entry name" value="Kelch_1"/>
</dbReference>
<dbReference type="PANTHER" id="PTHR46375">
    <property type="entry name" value="KELCH REPEAT AND BTB DOMAIN-CONTAINING PROTEIN 13-RELATED"/>
    <property type="match status" value="1"/>
</dbReference>
<organism evidence="4 5">
    <name type="scientific">Branchiostoma floridae</name>
    <name type="common">Florida lancelet</name>
    <name type="synonym">Amphioxus</name>
    <dbReference type="NCBI Taxonomy" id="7739"/>
    <lineage>
        <taxon>Eukaryota</taxon>
        <taxon>Metazoa</taxon>
        <taxon>Chordata</taxon>
        <taxon>Cephalochordata</taxon>
        <taxon>Leptocardii</taxon>
        <taxon>Amphioxiformes</taxon>
        <taxon>Branchiostomatidae</taxon>
        <taxon>Branchiostoma</taxon>
    </lineage>
</organism>
<dbReference type="PROSITE" id="PS50097">
    <property type="entry name" value="BTB"/>
    <property type="match status" value="1"/>
</dbReference>
<dbReference type="OrthoDB" id="45365at2759"/>
<dbReference type="OMA" id="ELYCIND"/>
<feature type="domain" description="BTB" evidence="3">
    <location>
        <begin position="14"/>
        <end position="81"/>
    </location>
</feature>
<evidence type="ECO:0000313" key="4">
    <source>
        <dbReference type="Proteomes" id="UP000001554"/>
    </source>
</evidence>
<proteinExistence type="predicted"/>
<dbReference type="SMART" id="SM00612">
    <property type="entry name" value="Kelch"/>
    <property type="match status" value="2"/>
</dbReference>
<sequence length="478" mass="53844">MDSQEESVKPTDNVDFFLLVEEKRIPVDRDILVKSSNYFRAMFSSGMRENCQNVVELHGLSSASVRALVNLLQTSQLSLRDTDIEDFIATANFLQVQKAVDYVKSHLDAHACVDVLNIAELYCINDLEEAAYSFLVDNYFDIFRKGQYERLREEQQTRVRELRKSIKSYICAIVEYDEASADTPRKTRNLYYHDDKEDVFRPYKTVDSRVPKSSYGAAVLDNNLYIVGGYVDAGGSTGSATGQAVGSGFRFDPMTRQWHEIKPLQQARAGFTLAATDTHLYAIGGKAEVDLFTVERYDPKDDTWTFVAPLPRPVKPEAAAACMGDVYVAESAARFMSPDRLLKYCTGQDEWTDLGKIPYRLQCDSDMVSFADFVMVIGSHAIKSYNITSGEWYTMMRPMGGGYTKNRFDHVVYDGDIFFVGRVTTQRCTPSRGVWDCLAGVPGCGYRKAFVLKLKRLLPFPDEVYSGGNAGIRKAMNT</sequence>
<dbReference type="SUPFAM" id="SSF117281">
    <property type="entry name" value="Kelch motif"/>
    <property type="match status" value="1"/>
</dbReference>
<keyword evidence="4" id="KW-1185">Reference proteome</keyword>